<reference evidence="3 4" key="1">
    <citation type="journal article" date="2016" name="Nat. Commun.">
        <title>Thousands of microbial genomes shed light on interconnected biogeochemical processes in an aquifer system.</title>
        <authorList>
            <person name="Anantharaman K."/>
            <person name="Brown C.T."/>
            <person name="Hug L.A."/>
            <person name="Sharon I."/>
            <person name="Castelle C.J."/>
            <person name="Probst A.J."/>
            <person name="Thomas B.C."/>
            <person name="Singh A."/>
            <person name="Wilkins M.J."/>
            <person name="Karaoz U."/>
            <person name="Brodie E.L."/>
            <person name="Williams K.H."/>
            <person name="Hubbard S.S."/>
            <person name="Banfield J.F."/>
        </authorList>
    </citation>
    <scope>NUCLEOTIDE SEQUENCE [LARGE SCALE GENOMIC DNA]</scope>
</reference>
<sequence length="160" mass="17444">MAEIIPAGIQHLQNIHPVTVHFPIAFLMGAALFYFLAWVLKKESLAYTGFLMLIVGALSAIIAVSTGLYAEPGVMISRSVRARLLEPHKNLMLTTLGISIILAVWSLISRPFPKKGKTIFMLLFLAMLAVMGIGADYGARMVYDYNAGGNACAQPIEFTK</sequence>
<dbReference type="Pfam" id="PF09990">
    <property type="entry name" value="DUF2231"/>
    <property type="match status" value="1"/>
</dbReference>
<dbReference type="EMBL" id="MGDI01000031">
    <property type="protein sequence ID" value="OGL52595.1"/>
    <property type="molecule type" value="Genomic_DNA"/>
</dbReference>
<feature type="transmembrane region" description="Helical" evidence="1">
    <location>
        <begin position="120"/>
        <end position="139"/>
    </location>
</feature>
<dbReference type="AlphaFoldDB" id="A0A1F7SFQ7"/>
<feature type="transmembrane region" description="Helical" evidence="1">
    <location>
        <begin position="90"/>
        <end position="108"/>
    </location>
</feature>
<keyword evidence="1" id="KW-1133">Transmembrane helix</keyword>
<organism evidence="3 4">
    <name type="scientific">Candidatus Schekmanbacteria bacterium RIFCSPLOWO2_12_FULL_38_15</name>
    <dbReference type="NCBI Taxonomy" id="1817883"/>
    <lineage>
        <taxon>Bacteria</taxon>
        <taxon>Candidatus Schekmaniibacteriota</taxon>
    </lineage>
</organism>
<gene>
    <name evidence="3" type="ORF">A3G31_11560</name>
</gene>
<proteinExistence type="predicted"/>
<evidence type="ECO:0000256" key="1">
    <source>
        <dbReference type="SAM" id="Phobius"/>
    </source>
</evidence>
<comment type="caution">
    <text evidence="3">The sequence shown here is derived from an EMBL/GenBank/DDBJ whole genome shotgun (WGS) entry which is preliminary data.</text>
</comment>
<evidence type="ECO:0000313" key="4">
    <source>
        <dbReference type="Proteomes" id="UP000178082"/>
    </source>
</evidence>
<protein>
    <recommendedName>
        <fullName evidence="2">DUF2231 domain-containing protein</fullName>
    </recommendedName>
</protein>
<dbReference type="InterPro" id="IPR019251">
    <property type="entry name" value="DUF2231_TM"/>
</dbReference>
<keyword evidence="1" id="KW-0472">Membrane</keyword>
<dbReference type="STRING" id="1817883.A3G31_11560"/>
<feature type="transmembrane region" description="Helical" evidence="1">
    <location>
        <begin position="20"/>
        <end position="40"/>
    </location>
</feature>
<name>A0A1F7SFQ7_9BACT</name>
<keyword evidence="1" id="KW-0812">Transmembrane</keyword>
<feature type="transmembrane region" description="Helical" evidence="1">
    <location>
        <begin position="47"/>
        <end position="70"/>
    </location>
</feature>
<accession>A0A1F7SFQ7</accession>
<evidence type="ECO:0000313" key="3">
    <source>
        <dbReference type="EMBL" id="OGL52595.1"/>
    </source>
</evidence>
<dbReference type="Proteomes" id="UP000178082">
    <property type="component" value="Unassembled WGS sequence"/>
</dbReference>
<evidence type="ECO:0000259" key="2">
    <source>
        <dbReference type="Pfam" id="PF09990"/>
    </source>
</evidence>
<feature type="domain" description="DUF2231" evidence="2">
    <location>
        <begin position="14"/>
        <end position="148"/>
    </location>
</feature>